<dbReference type="RefSeq" id="WP_142706946.1">
    <property type="nucleotide sequence ID" value="NZ_VIRS01000017.1"/>
</dbReference>
<proteinExistence type="predicted"/>
<protein>
    <recommendedName>
        <fullName evidence="4">WXG100 family type VII secretion target</fullName>
    </recommendedName>
</protein>
<feature type="region of interest" description="Disordered" evidence="1">
    <location>
        <begin position="254"/>
        <end position="294"/>
    </location>
</feature>
<dbReference type="SUPFAM" id="SSF140453">
    <property type="entry name" value="EsxAB dimer-like"/>
    <property type="match status" value="1"/>
</dbReference>
<sequence>MADNDLIVARKDTTRSFSGVPIAEDIDQLVTGFRTGSWIDTTIGGVATSLDALVFVTDPLGQLVAWGVGWLIEHLKPLSDALDALAGDPDQITAYAGTWRNVAARASAERGALDLAVSADVYTWTGPASDAYRHTARHHGDALHALSSAATALAEITTGAGLLVAAVRTFVRDLIAEFVSVLAVRLWEWLAEEGLTLGLATPWVITQVTTLASKWIARITSLLHALLTSLRRLAPMIRRLEDLIGSLRNVLRRVHVPDPPPTRPQSRRAPGRGLLRHSDKDPLRERGSARETHPAEYAAEIAEAKRLGVEVLEEQGQMAYAPGLSPGDRGQLILDPESSYGALLHEMRHLRDDHEAGWIGYRGWFSDPATTYTAEARAFDVEIKYARSIGDHRSVEILEQEKRDVYDTLVRKAEG</sequence>
<feature type="compositionally biased region" description="Basic and acidic residues" evidence="1">
    <location>
        <begin position="276"/>
        <end position="294"/>
    </location>
</feature>
<dbReference type="InterPro" id="IPR036689">
    <property type="entry name" value="ESAT-6-like_sf"/>
</dbReference>
<dbReference type="Proteomes" id="UP000317982">
    <property type="component" value="Unassembled WGS sequence"/>
</dbReference>
<gene>
    <name evidence="2" type="ORF">FL583_23395</name>
</gene>
<dbReference type="EMBL" id="VIRS01000017">
    <property type="protein sequence ID" value="TQS42638.1"/>
    <property type="molecule type" value="Genomic_DNA"/>
</dbReference>
<evidence type="ECO:0000313" key="2">
    <source>
        <dbReference type="EMBL" id="TQS42638.1"/>
    </source>
</evidence>
<evidence type="ECO:0000256" key="1">
    <source>
        <dbReference type="SAM" id="MobiDB-lite"/>
    </source>
</evidence>
<name>A0A545AMT7_9ACTN</name>
<keyword evidence="3" id="KW-1185">Reference proteome</keyword>
<reference evidence="2 3" key="1">
    <citation type="submission" date="2019-07" db="EMBL/GenBank/DDBJ databases">
        <title>Cryptosporangium phraense sp. nov., isolated from plant litter.</title>
        <authorList>
            <person name="Suriyachadkun C."/>
        </authorList>
    </citation>
    <scope>NUCLEOTIDE SEQUENCE [LARGE SCALE GENOMIC DNA]</scope>
    <source>
        <strain evidence="2 3">A-T 5661</strain>
    </source>
</reference>
<dbReference type="InParanoid" id="A0A545AMT7"/>
<organism evidence="2 3">
    <name type="scientific">Cryptosporangium phraense</name>
    <dbReference type="NCBI Taxonomy" id="2593070"/>
    <lineage>
        <taxon>Bacteria</taxon>
        <taxon>Bacillati</taxon>
        <taxon>Actinomycetota</taxon>
        <taxon>Actinomycetes</taxon>
        <taxon>Cryptosporangiales</taxon>
        <taxon>Cryptosporangiaceae</taxon>
        <taxon>Cryptosporangium</taxon>
    </lineage>
</organism>
<comment type="caution">
    <text evidence="2">The sequence shown here is derived from an EMBL/GenBank/DDBJ whole genome shotgun (WGS) entry which is preliminary data.</text>
</comment>
<evidence type="ECO:0000313" key="3">
    <source>
        <dbReference type="Proteomes" id="UP000317982"/>
    </source>
</evidence>
<dbReference type="AlphaFoldDB" id="A0A545AMT7"/>
<accession>A0A545AMT7</accession>
<evidence type="ECO:0008006" key="4">
    <source>
        <dbReference type="Google" id="ProtNLM"/>
    </source>
</evidence>
<dbReference type="OrthoDB" id="5069709at2"/>